<evidence type="ECO:0000313" key="9">
    <source>
        <dbReference type="Proteomes" id="UP000239181"/>
    </source>
</evidence>
<proteinExistence type="inferred from homology"/>
<organism evidence="8 9">
    <name type="scientific">Pantoea coffeiphila</name>
    <dbReference type="NCBI Taxonomy" id="1465635"/>
    <lineage>
        <taxon>Bacteria</taxon>
        <taxon>Pseudomonadati</taxon>
        <taxon>Pseudomonadota</taxon>
        <taxon>Gammaproteobacteria</taxon>
        <taxon>Enterobacterales</taxon>
        <taxon>Erwiniaceae</taxon>
        <taxon>Pantoea</taxon>
    </lineage>
</organism>
<evidence type="ECO:0000256" key="2">
    <source>
        <dbReference type="ARBA" id="ARBA00022529"/>
    </source>
</evidence>
<dbReference type="AlphaFoldDB" id="A0A2S9I4E8"/>
<accession>A0A2S9I4E8</accession>
<dbReference type="Proteomes" id="UP000239181">
    <property type="component" value="Unassembled WGS sequence"/>
</dbReference>
<dbReference type="InterPro" id="IPR023346">
    <property type="entry name" value="Lysozyme-like_dom_sf"/>
</dbReference>
<dbReference type="HAMAP" id="MF_04110">
    <property type="entry name" value="ENDOLYSIN_T4"/>
    <property type="match status" value="1"/>
</dbReference>
<comment type="similarity">
    <text evidence="6">Belongs to the glycosyl hydrolase 24 family.</text>
</comment>
<dbReference type="GO" id="GO:0003796">
    <property type="term" value="F:lysozyme activity"/>
    <property type="evidence" value="ECO:0007669"/>
    <property type="project" value="UniProtKB-EC"/>
</dbReference>
<dbReference type="PANTHER" id="PTHR38107">
    <property type="match status" value="1"/>
</dbReference>
<keyword evidence="4 6" id="KW-0378">Hydrolase</keyword>
<evidence type="ECO:0000256" key="7">
    <source>
        <dbReference type="SAM" id="SignalP"/>
    </source>
</evidence>
<dbReference type="GO" id="GO:0016998">
    <property type="term" value="P:cell wall macromolecule catabolic process"/>
    <property type="evidence" value="ECO:0007669"/>
    <property type="project" value="InterPro"/>
</dbReference>
<dbReference type="Pfam" id="PF00959">
    <property type="entry name" value="Phage_lysozyme"/>
    <property type="match status" value="1"/>
</dbReference>
<dbReference type="OrthoDB" id="8141296at2"/>
<dbReference type="GO" id="GO:0009253">
    <property type="term" value="P:peptidoglycan catabolic process"/>
    <property type="evidence" value="ECO:0007669"/>
    <property type="project" value="InterPro"/>
</dbReference>
<dbReference type="GO" id="GO:0031640">
    <property type="term" value="P:killing of cells of another organism"/>
    <property type="evidence" value="ECO:0007669"/>
    <property type="project" value="UniProtKB-KW"/>
</dbReference>
<dbReference type="EC" id="3.2.1.17" evidence="6"/>
<sequence length="183" mass="20384">MKKRIIACSTAVIISLAATLWPQTLRTSPEAQQMMAKYEDCRKTPYYCPAGVLTVGIGSTGKVQDRLHSEGEIAERWVNDVMRAEKCVNREFNGAAAPPRVFDSMTDGAFNVGCTGLAWYTNKQLKKVRTTLWRNAQAGDWRGVCERLPDFVNAAGKKLPGLVKRRAEFSEWCLSDPALKVAR</sequence>
<keyword evidence="3 6" id="KW-0081">Bacteriolytic enzyme</keyword>
<feature type="signal peptide" evidence="7">
    <location>
        <begin position="1"/>
        <end position="20"/>
    </location>
</feature>
<protein>
    <recommendedName>
        <fullName evidence="6">Lysozyme</fullName>
        <ecNumber evidence="6">3.2.1.17</ecNumber>
    </recommendedName>
</protein>
<evidence type="ECO:0000256" key="3">
    <source>
        <dbReference type="ARBA" id="ARBA00022638"/>
    </source>
</evidence>
<evidence type="ECO:0000256" key="4">
    <source>
        <dbReference type="ARBA" id="ARBA00022801"/>
    </source>
</evidence>
<feature type="chain" id="PRO_5015425205" description="Lysozyme" evidence="7">
    <location>
        <begin position="21"/>
        <end position="183"/>
    </location>
</feature>
<keyword evidence="2 6" id="KW-0929">Antimicrobial</keyword>
<dbReference type="Gene3D" id="1.10.530.40">
    <property type="match status" value="1"/>
</dbReference>
<dbReference type="InterPro" id="IPR051018">
    <property type="entry name" value="Bacteriophage_GH24"/>
</dbReference>
<dbReference type="InterPro" id="IPR002196">
    <property type="entry name" value="Glyco_hydro_24"/>
</dbReference>
<evidence type="ECO:0000256" key="1">
    <source>
        <dbReference type="ARBA" id="ARBA00000632"/>
    </source>
</evidence>
<dbReference type="EMBL" id="PDET01000029">
    <property type="protein sequence ID" value="PRD12641.1"/>
    <property type="molecule type" value="Genomic_DNA"/>
</dbReference>
<gene>
    <name evidence="8" type="ORF">CQW29_25765</name>
</gene>
<reference evidence="8 9" key="1">
    <citation type="submission" date="2017-10" db="EMBL/GenBank/DDBJ databases">
        <title>Draft genome of two endophytic bacteria isolated from 'guarana' Paullinia cupana (Mart.) Ducke.</title>
        <authorList>
            <person name="Siqueira K.A."/>
            <person name="Liotti R.G."/>
            <person name="Mendes T.A."/>
            <person name="Soares M.A."/>
        </authorList>
    </citation>
    <scope>NUCLEOTIDE SEQUENCE [LARGE SCALE GENOMIC DNA]</scope>
    <source>
        <strain evidence="8 9">342</strain>
    </source>
</reference>
<keyword evidence="7" id="KW-0732">Signal</keyword>
<comment type="caution">
    <text evidence="8">The sequence shown here is derived from an EMBL/GenBank/DDBJ whole genome shotgun (WGS) entry which is preliminary data.</text>
</comment>
<dbReference type="SUPFAM" id="SSF53955">
    <property type="entry name" value="Lysozyme-like"/>
    <property type="match status" value="1"/>
</dbReference>
<keyword evidence="5 6" id="KW-0326">Glycosidase</keyword>
<dbReference type="RefSeq" id="WP_105595606.1">
    <property type="nucleotide sequence ID" value="NZ_PDET01000029.1"/>
</dbReference>
<comment type="catalytic activity">
    <reaction evidence="1 6">
        <text>Hydrolysis of (1-&gt;4)-beta-linkages between N-acetylmuramic acid and N-acetyl-D-glucosamine residues in a peptidoglycan and between N-acetyl-D-glucosamine residues in chitodextrins.</text>
        <dbReference type="EC" id="3.2.1.17"/>
    </reaction>
</comment>
<dbReference type="GO" id="GO:0042742">
    <property type="term" value="P:defense response to bacterium"/>
    <property type="evidence" value="ECO:0007669"/>
    <property type="project" value="UniProtKB-KW"/>
</dbReference>
<dbReference type="InterPro" id="IPR023347">
    <property type="entry name" value="Lysozyme_dom_sf"/>
</dbReference>
<keyword evidence="9" id="KW-1185">Reference proteome</keyword>
<dbReference type="InterPro" id="IPR034690">
    <property type="entry name" value="Endolysin_T4_type"/>
</dbReference>
<evidence type="ECO:0000256" key="5">
    <source>
        <dbReference type="ARBA" id="ARBA00023295"/>
    </source>
</evidence>
<name>A0A2S9I4E8_9GAMM</name>
<evidence type="ECO:0000256" key="6">
    <source>
        <dbReference type="RuleBase" id="RU003788"/>
    </source>
</evidence>
<dbReference type="PANTHER" id="PTHR38107:SF4">
    <property type="entry name" value="LYSOZYME"/>
    <property type="match status" value="1"/>
</dbReference>
<dbReference type="CDD" id="cd16901">
    <property type="entry name" value="lyz_P1"/>
    <property type="match status" value="1"/>
</dbReference>
<evidence type="ECO:0000313" key="8">
    <source>
        <dbReference type="EMBL" id="PRD12641.1"/>
    </source>
</evidence>